<organism evidence="1 2">
    <name type="scientific">Nephila pilipes</name>
    <name type="common">Giant wood spider</name>
    <name type="synonym">Nephila maculata</name>
    <dbReference type="NCBI Taxonomy" id="299642"/>
    <lineage>
        <taxon>Eukaryota</taxon>
        <taxon>Metazoa</taxon>
        <taxon>Ecdysozoa</taxon>
        <taxon>Arthropoda</taxon>
        <taxon>Chelicerata</taxon>
        <taxon>Arachnida</taxon>
        <taxon>Araneae</taxon>
        <taxon>Araneomorphae</taxon>
        <taxon>Entelegynae</taxon>
        <taxon>Araneoidea</taxon>
        <taxon>Nephilidae</taxon>
        <taxon>Nephila</taxon>
    </lineage>
</organism>
<proteinExistence type="predicted"/>
<accession>A0A8X6MBR9</accession>
<dbReference type="EMBL" id="BMAW01043383">
    <property type="protein sequence ID" value="GFS39148.1"/>
    <property type="molecule type" value="Genomic_DNA"/>
</dbReference>
<reference evidence="1" key="1">
    <citation type="submission" date="2020-08" db="EMBL/GenBank/DDBJ databases">
        <title>Multicomponent nature underlies the extraordinary mechanical properties of spider dragline silk.</title>
        <authorList>
            <person name="Kono N."/>
            <person name="Nakamura H."/>
            <person name="Mori M."/>
            <person name="Yoshida Y."/>
            <person name="Ohtoshi R."/>
            <person name="Malay A.D."/>
            <person name="Moran D.A.P."/>
            <person name="Tomita M."/>
            <person name="Numata K."/>
            <person name="Arakawa K."/>
        </authorList>
    </citation>
    <scope>NUCLEOTIDE SEQUENCE</scope>
</reference>
<protein>
    <submittedName>
        <fullName evidence="1">Uncharacterized protein</fullName>
    </submittedName>
</protein>
<dbReference type="AlphaFoldDB" id="A0A8X6MBR9"/>
<keyword evidence="2" id="KW-1185">Reference proteome</keyword>
<sequence>MNEESATVAPRKFRLQKNVQTGKKPLTVADPIKLVQRFEETGSLEDRVSSGRPNLRQTLSVSETLASESSVGSNNAREAGKRLVYLHPRYAPFFMELLISIHTNYSLTMNFYRQKS</sequence>
<evidence type="ECO:0000313" key="1">
    <source>
        <dbReference type="EMBL" id="GFS39148.1"/>
    </source>
</evidence>
<gene>
    <name evidence="1" type="ORF">NPIL_558721</name>
</gene>
<name>A0A8X6MBR9_NEPPI</name>
<comment type="caution">
    <text evidence="1">The sequence shown here is derived from an EMBL/GenBank/DDBJ whole genome shotgun (WGS) entry which is preliminary data.</text>
</comment>
<dbReference type="Proteomes" id="UP000887013">
    <property type="component" value="Unassembled WGS sequence"/>
</dbReference>
<evidence type="ECO:0000313" key="2">
    <source>
        <dbReference type="Proteomes" id="UP000887013"/>
    </source>
</evidence>
<dbReference type="OrthoDB" id="9979538at2759"/>